<evidence type="ECO:0000313" key="6">
    <source>
        <dbReference type="Proteomes" id="UP000653472"/>
    </source>
</evidence>
<dbReference type="Pfam" id="PF00563">
    <property type="entry name" value="EAL"/>
    <property type="match status" value="1"/>
</dbReference>
<dbReference type="Proteomes" id="UP000653472">
    <property type="component" value="Unassembled WGS sequence"/>
</dbReference>
<comment type="caution">
    <text evidence="5">The sequence shown here is derived from an EMBL/GenBank/DDBJ whole genome shotgun (WGS) entry which is preliminary data.</text>
</comment>
<dbReference type="InterPro" id="IPR050706">
    <property type="entry name" value="Cyclic-di-GMP_PDE-like"/>
</dbReference>
<dbReference type="InterPro" id="IPR035919">
    <property type="entry name" value="EAL_sf"/>
</dbReference>
<accession>A0A970B5Z2</accession>
<feature type="domain" description="Response regulatory" evidence="3">
    <location>
        <begin position="4"/>
        <end position="121"/>
    </location>
</feature>
<feature type="domain" description="EAL" evidence="4">
    <location>
        <begin position="296"/>
        <end position="546"/>
    </location>
</feature>
<dbReference type="InterPro" id="IPR001789">
    <property type="entry name" value="Sig_transdc_resp-reg_receiver"/>
</dbReference>
<dbReference type="SMART" id="SM00052">
    <property type="entry name" value="EAL"/>
    <property type="match status" value="1"/>
</dbReference>
<dbReference type="GO" id="GO:0071111">
    <property type="term" value="F:cyclic-guanylate-specific phosphodiesterase activity"/>
    <property type="evidence" value="ECO:0007669"/>
    <property type="project" value="InterPro"/>
</dbReference>
<dbReference type="PANTHER" id="PTHR33121:SF19">
    <property type="entry name" value="CYCLIC DI-GMP PHOSPHODIESTERASE PA2567"/>
    <property type="match status" value="1"/>
</dbReference>
<proteinExistence type="predicted"/>
<protein>
    <submittedName>
        <fullName evidence="5">EAL domain-containing response regulator</fullName>
    </submittedName>
</protein>
<keyword evidence="1" id="KW-0597">Phosphoprotein</keyword>
<dbReference type="InterPro" id="IPR011006">
    <property type="entry name" value="CheY-like_superfamily"/>
</dbReference>
<dbReference type="GO" id="GO:0000160">
    <property type="term" value="P:phosphorelay signal transduction system"/>
    <property type="evidence" value="ECO:0007669"/>
    <property type="project" value="InterPro"/>
</dbReference>
<feature type="modified residue" description="4-aspartylphosphate" evidence="1">
    <location>
        <position position="53"/>
    </location>
</feature>
<feature type="region of interest" description="Disordered" evidence="2">
    <location>
        <begin position="128"/>
        <end position="152"/>
    </location>
</feature>
<dbReference type="Gene3D" id="3.40.50.2300">
    <property type="match status" value="1"/>
</dbReference>
<dbReference type="Gene3D" id="3.20.20.450">
    <property type="entry name" value="EAL domain"/>
    <property type="match status" value="1"/>
</dbReference>
<name>A0A970B5Z2_9GAMM</name>
<dbReference type="PANTHER" id="PTHR33121">
    <property type="entry name" value="CYCLIC DI-GMP PHOSPHODIESTERASE PDEF"/>
    <property type="match status" value="1"/>
</dbReference>
<evidence type="ECO:0000313" key="5">
    <source>
        <dbReference type="EMBL" id="NKF22238.1"/>
    </source>
</evidence>
<sequence>MSARILCVEDEADLRADLADELRDAGYEVLEVADGRAALDALPQFAPDLVLCDINMPRMDGLAVLEAVRARGDRLAAVPFVLLTAYGEKHQILRGRALGADDYVVKPADFDLLISTIRTRLASVSRTRQQLQLRSNGSHDTTQRPLPELPDADDLRARLPALQARGYTLLLGAAQDRPMADDAQRLAERSTSLHHVREWVDSLAPGAEWFGTNRRCIAAVWPDPELQPLLSEWLSQPLRRGEWSLPPVLVVSAHEPGSNVLDELAEAEYALSLSLVRAGPQCTTVDAVRRKELRAMRFIEKQLPSAIARDALELYFQPKYALSEPRIVGAEALLRWTDPSLGSISPALFVPTAERCGLIGELGDWVLRHAIWALARLRSHGIDLRIAVNISAIQLRDELPAHVEQLLKEASVEPKWLEIEITETALLGDLPHAAAIARRLRALGIKLTVDDFGSGHAGFGYLRELPLDALKLDRSFVAELETNEADRRITESILGLARSLGLETVAEGVECEAQRSLLRSLGCDAIQGYLAARPMPLSALIERLQP</sequence>
<evidence type="ECO:0000256" key="2">
    <source>
        <dbReference type="SAM" id="MobiDB-lite"/>
    </source>
</evidence>
<organism evidence="5 6">
    <name type="scientific">Solimonas marina</name>
    <dbReference type="NCBI Taxonomy" id="2714601"/>
    <lineage>
        <taxon>Bacteria</taxon>
        <taxon>Pseudomonadati</taxon>
        <taxon>Pseudomonadota</taxon>
        <taxon>Gammaproteobacteria</taxon>
        <taxon>Nevskiales</taxon>
        <taxon>Nevskiaceae</taxon>
        <taxon>Solimonas</taxon>
    </lineage>
</organism>
<dbReference type="SUPFAM" id="SSF52172">
    <property type="entry name" value="CheY-like"/>
    <property type="match status" value="1"/>
</dbReference>
<dbReference type="EMBL" id="JAAVXB010000003">
    <property type="protein sequence ID" value="NKF22238.1"/>
    <property type="molecule type" value="Genomic_DNA"/>
</dbReference>
<evidence type="ECO:0000259" key="4">
    <source>
        <dbReference type="PROSITE" id="PS50883"/>
    </source>
</evidence>
<dbReference type="PROSITE" id="PS50110">
    <property type="entry name" value="RESPONSE_REGULATORY"/>
    <property type="match status" value="1"/>
</dbReference>
<dbReference type="SUPFAM" id="SSF141868">
    <property type="entry name" value="EAL domain-like"/>
    <property type="match status" value="1"/>
</dbReference>
<reference evidence="5" key="1">
    <citation type="submission" date="2020-03" db="EMBL/GenBank/DDBJ databases">
        <title>Solimonas marina sp. nov., isolated from deep seawater of the Pacific Ocean.</title>
        <authorList>
            <person name="Liu X."/>
            <person name="Lai Q."/>
            <person name="Sun F."/>
            <person name="Gai Y."/>
            <person name="Li G."/>
            <person name="Shao Z."/>
        </authorList>
    </citation>
    <scope>NUCLEOTIDE SEQUENCE</scope>
    <source>
        <strain evidence="5">C16B3</strain>
    </source>
</reference>
<dbReference type="InterPro" id="IPR001633">
    <property type="entry name" value="EAL_dom"/>
</dbReference>
<dbReference type="CDD" id="cd01948">
    <property type="entry name" value="EAL"/>
    <property type="match status" value="1"/>
</dbReference>
<dbReference type="SMART" id="SM00448">
    <property type="entry name" value="REC"/>
    <property type="match status" value="1"/>
</dbReference>
<evidence type="ECO:0000256" key="1">
    <source>
        <dbReference type="PROSITE-ProRule" id="PRU00169"/>
    </source>
</evidence>
<dbReference type="PROSITE" id="PS50883">
    <property type="entry name" value="EAL"/>
    <property type="match status" value="1"/>
</dbReference>
<dbReference type="RefSeq" id="WP_168147474.1">
    <property type="nucleotide sequence ID" value="NZ_JAAVXB010000003.1"/>
</dbReference>
<dbReference type="AlphaFoldDB" id="A0A970B5Z2"/>
<dbReference type="Pfam" id="PF00072">
    <property type="entry name" value="Response_reg"/>
    <property type="match status" value="1"/>
</dbReference>
<feature type="compositionally biased region" description="Polar residues" evidence="2">
    <location>
        <begin position="128"/>
        <end position="144"/>
    </location>
</feature>
<gene>
    <name evidence="5" type="ORF">G7Y82_07900</name>
</gene>
<evidence type="ECO:0000259" key="3">
    <source>
        <dbReference type="PROSITE" id="PS50110"/>
    </source>
</evidence>
<keyword evidence="6" id="KW-1185">Reference proteome</keyword>
<dbReference type="CDD" id="cd17574">
    <property type="entry name" value="REC_OmpR"/>
    <property type="match status" value="1"/>
</dbReference>